<feature type="region of interest" description="Disordered" evidence="6">
    <location>
        <begin position="2478"/>
        <end position="2547"/>
    </location>
</feature>
<feature type="compositionally biased region" description="Low complexity" evidence="6">
    <location>
        <begin position="1030"/>
        <end position="1041"/>
    </location>
</feature>
<keyword evidence="3 7" id="KW-0812">Transmembrane</keyword>
<feature type="compositionally biased region" description="Low complexity" evidence="6">
    <location>
        <begin position="1519"/>
        <end position="1535"/>
    </location>
</feature>
<feature type="region of interest" description="Disordered" evidence="6">
    <location>
        <begin position="1653"/>
        <end position="1677"/>
    </location>
</feature>
<feature type="region of interest" description="Disordered" evidence="6">
    <location>
        <begin position="1577"/>
        <end position="1611"/>
    </location>
</feature>
<dbReference type="Proteomes" id="UP000224006">
    <property type="component" value="Chromosome XII"/>
</dbReference>
<dbReference type="KEGG" id="bbes:BESB_024470"/>
<feature type="region of interest" description="Disordered" evidence="6">
    <location>
        <begin position="1227"/>
        <end position="1265"/>
    </location>
</feature>
<sequence>MVPTHSPQPEPGVREREREEQTQPLVFSPVFDEKALARGPADWGPQRKGSPGPEEATSLDGTEGGLSPWRGCWCPEPCIVHGEGETAPLSSAVVRQWPAYELLLHHGVSVSPGDDDAESVYSYYSAPDLSSSRRLLSFDDFLNSDEDSPVPRSESRHWLSSPQSFAQSSAVRLSSPDPSEGGATPPDREASPPSPSKPMRGRRAGFHPFRHSASCYAFSYQISGADLSSRQNPDCLVLPLQGIPGCSAPPQESPPAEKACSLSNRQATTRGGDGGLVERDGATPGDSEVAEGGSEDRATSPPFLTSSDEAEPRRGSASLSPGPLSWRRARGRLGLGGSLASGVPYEAVELRQGAEQGSPEQGEESTRGETACGPLLLPLGRGAGAQGLAAVPSRCRFWHAEHRHRLFRSKKLADRRFLWRHRSLSLSLCRNGASPLASLASSPRTSAQLRGPPPGRGLTRDLDSDATSSEASPGGSCQLGRARGAAGSVAHVSAEEAHSGSLRAPGDRRGLPESFARLSSSSGHSVALPASPPRALATVFAALPAMRASLRPTGSLSPCGLPPARAGTVAFGDASASTAPLRAAASVEGVGELQDAAARGWNSLERAQRAPLRRATTLLSPQASRLAGCTCVPQPGASAVFHPFRSHSSLYVHYTGRRSRRSLASRMRSSPVVVASPPPASPAEKGLSKPQLDAQPGAGPQDGGAETKKEDGPLGEETRGVSSLSALEDRRPRRCQTAPHSLSQQGNNEGESSESFAEGHKTLSFSRLLSDHRSGGVSTTAEREAASRQVEFLQAPCDELQGDAPLSARVPLAIRSFAAAGSPLHPTSGASAFDAKDALAFGPSHGTRRMPSAITETAPPHGRSTATGFLHYNGAASPVEPAGASLAAEETPEVFASPARGRSPVTQSLAARGQSLTCFTEPARGRPWCRAGEQSFRFLDALADDADAVDDDADAAELAQHPRAKAGPPACSAAEGGGRPGHKALLRPGGALGAGAQGPPGERVAVGLRTYKEANEACVGSRARERTASERSSLSSHFVSATASPLASSVPLAAGGVEKTPSLSDSSSFSSPRAVSLTPELEDVSGLGGEFAEARSPFRCRPDAAVRHARSAPESPCRSRGEPRDKRNASSCLPRTPSTCSYALVPGQQRGSAFLLSPALASPALQRPPLYAALQQVGHSQPPLYALPKRGTSASSPARRASPVDFRSLSETERARRLEHLAFTRALTPPEATAETGLRHPPAAQRAATRSEEEEPFSGGLGHSEDALFARRLSGETMRGGDGDGDSADAASLLFLSSPSSSSLPSVHLFPVAGGAPGRGGARSPSAVSLWSAVSEAGKPGALRQSSDPSGTTTLVRDALPAHASFDDPRAPRRFSGGDSVSVAFPFLAEFGSSREVCLDLAGGRGAARASHWRLAPGGTAPLSHSAPLKSSGPCALVAGRQAGFPCVAFPAEDSQSTPGSSISSSPAVPASPLTPAQVAAQASVAGRERRGKRATGFVVFRGGAGDLGAGFPEEGEGVPRSVTSSSSTSFLSFASSPRRSYEPMRPLRVPLEDERRQDLTYAYGYRMGARDLRRGAGREAASPMLTSAEAERPAQAIHARERPPPDGLAPASPDAVVALPESASATQVIVQLYLEQQRQLDELREELAALRKEKKPQVSDPRACAPATSPLSSPVEETRHRLLGAGVVSSWWGRPSGGSAKTPILPLPTFPLQRTAVDGDAREGPFASGRGLSAERAGEGRFGVRESRSREAGAGLQAKEVKLQTPLSSGFCTPAPFLVPAFQPPALPVAARHQDATSAASCATRKHTDDAAALKKNAAATRARASPAGLQGEGELAGRRKGQEAASARAPDSRASPRLEAEAAEPSLSLAHRRKALTTKAEAGEERGPRADGGAAAERSDREEEEEETWGEGCTVRARLRLLAAFVIDEVFSYRLREPASSSERPSTATAAPGVASAASTEPGTHRLAPASAPQRGTRMRLSASADGSPAEGRPGAASLSPLSGLRPVATGSSFLSLAPSFSSPALHALGPSSGVAGPLRRVASDEFSPRSCEVAELSFLAHAENGATRGGRDARVLVAAAESRAPSGPGRFLLESGAGQAGATARWSSEGDQTPQASRSQDGETRRVAARGRVSLARGGRAEDVNMRPQSCGASFLETAGLWLPGAVGAEDARPRASASQRRRASACAEPPPAASASRAGGVAASRDQKGEACRAGGVKGDAAPKKSREEEKAEDDNSCTIPDTPLGNLSRVPYRLERVVYLGTALCLDAVLYEVTFMPIQALVLVVRLAAHALFGGAGGAKGRGKALEAIDKSAPGNGHDREAGESLTASHAHLAGVRWTQRRGATAEEGQGEARVETEERGEGRCSGLRWGSLTPAADTAGRASDRGSEPDDVDAQDRVVLAGGGKSRLGGPLKPVLALWQLFLALLCLLRQTLFRLPWSPLLSRLAHCVGAWGKSFAARVFWRRRADNREGALRLRKPQEGDGGLHGGGSRAQTSHAKSGAAHGQLYRRAARRGETKKSERQKGHADSGSSKSLGRLPAPAPPSLLRRLSFFVRHVGGVLRNAAALPGLRTALAAGAAGDSGESVKSGESGDRRRTRGERGRQRGRLNGSASRLSKGDTEEASGLQSALQDDTRPKNRGLRAPSACKADSRGLSVDGAGVDEAAGHEPEWEEARPPEGITEKDARLQTDAAGGMRESRGGEEVRSQRKAGNYALLPSERHASHSAEPRRAAGPEETATTSPLPAWRAEPPLDSVGEGKVGLRQRLKRASSVFYGWTRGAAGDGSKPGAAGPKATLERPPGSPHARGVDSEEIPLAEVLKQPLRKQQSSPAVASLTGKSSVSAFPRSSSWSSAFSPPSASPAACAYGRWLASAFPLGFCDLPPLLAPADVCALVRFSLLVASVSLFMLLDTSRIYHYIRAQPFMKLYVVFNMLELFEKMWRSLGRDVIDALMRTTWWGRSYQWRLWVFQYFLVLGYVLVHTFMHLVRVLSLNIAINSSESAMFLIVVTNNFGEIKSTVFKKFCSTTLYSIVAADVVERFQLCCDAFIVSLKLATAASPRATSLAAVCSWLCGVFLLEIAVDWVKFLSLVKFNNIRATAFEQYQRVLLADVLLSRVPQAQAHLLPSTSFKVPCRRMYAFSHIPTRRIGFMELPIVTLIVACLPVVSWTSTSTLVCAFFGWVCLFVSKVVLSLMIVAFATKRRKEFLALEPPFGKINAL</sequence>
<protein>
    <submittedName>
        <fullName evidence="8">Uncharacterized protein</fullName>
    </submittedName>
</protein>
<dbReference type="PANTHER" id="PTHR13317">
    <property type="entry name" value="TRANSMEMBRANE ANTERIOR POSTERIOR TRANSFORMATION PROTEIN 1 HOMOLOG"/>
    <property type="match status" value="1"/>
</dbReference>
<feature type="compositionally biased region" description="Polar residues" evidence="6">
    <location>
        <begin position="738"/>
        <end position="755"/>
    </location>
</feature>
<dbReference type="EMBL" id="NWUJ01000013">
    <property type="protein sequence ID" value="PFH31955.1"/>
    <property type="molecule type" value="Genomic_DNA"/>
</dbReference>
<feature type="compositionally biased region" description="Basic and acidic residues" evidence="6">
    <location>
        <begin position="2356"/>
        <end position="2368"/>
    </location>
</feature>
<keyword evidence="4 7" id="KW-1133">Transmembrane helix</keyword>
<feature type="transmembrane region" description="Helical" evidence="7">
    <location>
        <begin position="3151"/>
        <end position="3169"/>
    </location>
</feature>
<feature type="region of interest" description="Disordered" evidence="6">
    <location>
        <begin position="437"/>
        <end position="517"/>
    </location>
</feature>
<feature type="compositionally biased region" description="Basic and acidic residues" evidence="6">
    <location>
        <begin position="1117"/>
        <end position="1128"/>
    </location>
</feature>
<feature type="compositionally biased region" description="Basic and acidic residues" evidence="6">
    <location>
        <begin position="1737"/>
        <end position="1752"/>
    </location>
</feature>
<dbReference type="InterPro" id="IPR008010">
    <property type="entry name" value="Tatp1"/>
</dbReference>
<comment type="similarity">
    <text evidence="2">Belongs to the TAPT1 family.</text>
</comment>
<feature type="region of interest" description="Disordered" evidence="6">
    <location>
        <begin position="352"/>
        <end position="371"/>
    </location>
</feature>
<accession>A0A2A9M1U3</accession>
<feature type="region of interest" description="Disordered" evidence="6">
    <location>
        <begin position="1105"/>
        <end position="1134"/>
    </location>
</feature>
<gene>
    <name evidence="8" type="ORF">BESB_024470</name>
</gene>
<dbReference type="PANTHER" id="PTHR13317:SF4">
    <property type="entry name" value="TRANSMEMBRANE ANTERIOR POSTERIOR TRANSFORMATION PROTEIN 1 HOMOLOG"/>
    <property type="match status" value="1"/>
</dbReference>
<feature type="region of interest" description="Disordered" evidence="6">
    <location>
        <begin position="662"/>
        <end position="759"/>
    </location>
</feature>
<feature type="region of interest" description="Disordered" evidence="6">
    <location>
        <begin position="1183"/>
        <end position="1206"/>
    </location>
</feature>
<feature type="region of interest" description="Disordered" evidence="6">
    <location>
        <begin position="2175"/>
        <end position="2247"/>
    </location>
</feature>
<feature type="compositionally biased region" description="Basic and acidic residues" evidence="6">
    <location>
        <begin position="1852"/>
        <end position="1862"/>
    </location>
</feature>
<feature type="compositionally biased region" description="Low complexity" evidence="6">
    <location>
        <begin position="664"/>
        <end position="675"/>
    </location>
</feature>
<feature type="region of interest" description="Disordered" evidence="6">
    <location>
        <begin position="2581"/>
        <end position="2764"/>
    </location>
</feature>
<name>A0A2A9M1U3_BESBE</name>
<feature type="transmembrane region" description="Helical" evidence="7">
    <location>
        <begin position="2968"/>
        <end position="2988"/>
    </location>
</feature>
<dbReference type="VEuPathDB" id="ToxoDB:BESB_024470"/>
<feature type="compositionally biased region" description="Low complexity" evidence="6">
    <location>
        <begin position="1193"/>
        <end position="1203"/>
    </location>
</feature>
<feature type="region of interest" description="Disordered" evidence="6">
    <location>
        <begin position="1814"/>
        <end position="1913"/>
    </location>
</feature>
<evidence type="ECO:0000256" key="5">
    <source>
        <dbReference type="ARBA" id="ARBA00023136"/>
    </source>
</evidence>
<feature type="region of interest" description="Disordered" evidence="6">
    <location>
        <begin position="2088"/>
        <end position="2137"/>
    </location>
</feature>
<evidence type="ECO:0000256" key="3">
    <source>
        <dbReference type="ARBA" id="ARBA00022692"/>
    </source>
</evidence>
<feature type="compositionally biased region" description="Low complexity" evidence="6">
    <location>
        <begin position="2197"/>
        <end position="2208"/>
    </location>
</feature>
<feature type="region of interest" description="Disordered" evidence="6">
    <location>
        <begin position="167"/>
        <end position="205"/>
    </location>
</feature>
<feature type="compositionally biased region" description="Low complexity" evidence="6">
    <location>
        <begin position="1815"/>
        <end position="1826"/>
    </location>
</feature>
<dbReference type="RefSeq" id="XP_029215964.1">
    <property type="nucleotide sequence ID" value="XM_029361149.1"/>
</dbReference>
<evidence type="ECO:0000256" key="1">
    <source>
        <dbReference type="ARBA" id="ARBA00004141"/>
    </source>
</evidence>
<feature type="compositionally biased region" description="Basic and acidic residues" evidence="6">
    <location>
        <begin position="2225"/>
        <end position="2234"/>
    </location>
</feature>
<comment type="subcellular location">
    <subcellularLocation>
        <location evidence="1">Membrane</location>
        <topology evidence="1">Multi-pass membrane protein</topology>
    </subcellularLocation>
</comment>
<feature type="compositionally biased region" description="Basic and acidic residues" evidence="6">
    <location>
        <begin position="2701"/>
        <end position="2711"/>
    </location>
</feature>
<feature type="region of interest" description="Disordered" evidence="6">
    <location>
        <begin position="1511"/>
        <end position="1535"/>
    </location>
</feature>
<feature type="region of interest" description="Disordered" evidence="6">
    <location>
        <begin position="2782"/>
        <end position="2816"/>
    </location>
</feature>
<comment type="caution">
    <text evidence="8">The sequence shown here is derived from an EMBL/GenBank/DDBJ whole genome shotgun (WGS) entry which is preliminary data.</text>
</comment>
<dbReference type="Pfam" id="PF05346">
    <property type="entry name" value="DUF747"/>
    <property type="match status" value="1"/>
</dbReference>
<feature type="region of interest" description="Disordered" evidence="6">
    <location>
        <begin position="1939"/>
        <end position="2003"/>
    </location>
</feature>
<feature type="compositionally biased region" description="Low complexity" evidence="6">
    <location>
        <begin position="1948"/>
        <end position="1962"/>
    </location>
</feature>
<feature type="region of interest" description="Disordered" evidence="6">
    <location>
        <begin position="960"/>
        <end position="983"/>
    </location>
</feature>
<feature type="compositionally biased region" description="Polar residues" evidence="6">
    <location>
        <begin position="2108"/>
        <end position="2122"/>
    </location>
</feature>
<reference evidence="8 9" key="1">
    <citation type="submission" date="2017-09" db="EMBL/GenBank/DDBJ databases">
        <title>Genome sequencing of Besnoitia besnoiti strain Bb-Ger1.</title>
        <authorList>
            <person name="Schares G."/>
            <person name="Venepally P."/>
            <person name="Lorenzi H.A."/>
        </authorList>
    </citation>
    <scope>NUCLEOTIDE SEQUENCE [LARGE SCALE GENOMIC DNA]</scope>
    <source>
        <strain evidence="8 9">Bb-Ger1</strain>
    </source>
</reference>
<evidence type="ECO:0000313" key="8">
    <source>
        <dbReference type="EMBL" id="PFH31955.1"/>
    </source>
</evidence>
<feature type="region of interest" description="Disordered" evidence="6">
    <location>
        <begin position="246"/>
        <end position="327"/>
    </location>
</feature>
<dbReference type="GO" id="GO:0005789">
    <property type="term" value="C:endoplasmic reticulum membrane"/>
    <property type="evidence" value="ECO:0007669"/>
    <property type="project" value="TreeGrafter"/>
</dbReference>
<evidence type="ECO:0000256" key="7">
    <source>
        <dbReference type="SAM" id="Phobius"/>
    </source>
</evidence>
<feature type="region of interest" description="Disordered" evidence="6">
    <location>
        <begin position="1022"/>
        <end position="1041"/>
    </location>
</feature>
<feature type="transmembrane region" description="Helical" evidence="7">
    <location>
        <begin position="3181"/>
        <end position="3202"/>
    </location>
</feature>
<feature type="region of interest" description="Disordered" evidence="6">
    <location>
        <begin position="1057"/>
        <end position="1081"/>
    </location>
</feature>
<feature type="compositionally biased region" description="Pro residues" evidence="6">
    <location>
        <begin position="1"/>
        <end position="10"/>
    </location>
</feature>
<feature type="region of interest" description="Disordered" evidence="6">
    <location>
        <begin position="2345"/>
        <end position="2400"/>
    </location>
</feature>
<feature type="compositionally biased region" description="Basic and acidic residues" evidence="6">
    <location>
        <begin position="2595"/>
        <end position="2608"/>
    </location>
</feature>
<proteinExistence type="inferred from homology"/>
<feature type="compositionally biased region" description="Basic and acidic residues" evidence="6">
    <location>
        <begin position="12"/>
        <end position="21"/>
    </location>
</feature>
<feature type="compositionally biased region" description="Basic and acidic residues" evidence="6">
    <location>
        <begin position="705"/>
        <end position="719"/>
    </location>
</feature>
<evidence type="ECO:0000256" key="2">
    <source>
        <dbReference type="ARBA" id="ARBA00008803"/>
    </source>
</evidence>
<feature type="region of interest" description="Disordered" evidence="6">
    <location>
        <begin position="1725"/>
        <end position="1756"/>
    </location>
</feature>
<feature type="compositionally biased region" description="Low complexity" evidence="6">
    <location>
        <begin position="1062"/>
        <end position="1076"/>
    </location>
</feature>
<feature type="region of interest" description="Disordered" evidence="6">
    <location>
        <begin position="1"/>
        <end position="66"/>
    </location>
</feature>
<dbReference type="OrthoDB" id="354921at2759"/>
<feature type="compositionally biased region" description="Basic and acidic residues" evidence="6">
    <location>
        <begin position="2723"/>
        <end position="2738"/>
    </location>
</feature>
<keyword evidence="9" id="KW-1185">Reference proteome</keyword>
<keyword evidence="5 7" id="KW-0472">Membrane</keyword>
<evidence type="ECO:0000256" key="4">
    <source>
        <dbReference type="ARBA" id="ARBA00022989"/>
    </source>
</evidence>
<evidence type="ECO:0000256" key="6">
    <source>
        <dbReference type="SAM" id="MobiDB-lite"/>
    </source>
</evidence>
<feature type="compositionally biased region" description="Basic and acidic residues" evidence="6">
    <location>
        <begin position="2518"/>
        <end position="2532"/>
    </location>
</feature>
<dbReference type="GeneID" id="40307507"/>
<organism evidence="8 9">
    <name type="scientific">Besnoitia besnoiti</name>
    <name type="common">Apicomplexan protozoan</name>
    <dbReference type="NCBI Taxonomy" id="94643"/>
    <lineage>
        <taxon>Eukaryota</taxon>
        <taxon>Sar</taxon>
        <taxon>Alveolata</taxon>
        <taxon>Apicomplexa</taxon>
        <taxon>Conoidasida</taxon>
        <taxon>Coccidia</taxon>
        <taxon>Eucoccidiorida</taxon>
        <taxon>Eimeriorina</taxon>
        <taxon>Sarcocystidae</taxon>
        <taxon>Besnoitia</taxon>
    </lineage>
</organism>
<evidence type="ECO:0000313" key="9">
    <source>
        <dbReference type="Proteomes" id="UP000224006"/>
    </source>
</evidence>
<feature type="compositionally biased region" description="Gly residues" evidence="6">
    <location>
        <begin position="2487"/>
        <end position="2496"/>
    </location>
</feature>
<feature type="compositionally biased region" description="Basic and acidic residues" evidence="6">
    <location>
        <begin position="2669"/>
        <end position="2692"/>
    </location>
</feature>